<sequence>MKFPSRRLLVLSLPALLAGCVSNNNLRFGGSPSAGPDGKAAPLKITQAPVITQPPEQIYAQVTDNDITIPAAPISRIDPQFYRQVVDFNGPEPVGSVVVDPDARFLYVVYEGGKALRYGVGVGRAGFGWTGDAIIKSKQQWPKWFPTPEARERDPSLQKFAAEGFPSGIKNPLGARAHYLWKDKKDTYYRIHGTSEPWTIGTNVSTGCIRMINQDAIDLYTRIPEGTPVIVRKSKIATIKVG</sequence>
<dbReference type="FunFam" id="2.40.440.10:FF:000002">
    <property type="entry name" value="L,D-transpeptidase ErfK/SrfK"/>
    <property type="match status" value="1"/>
</dbReference>
<feature type="active site" description="Nucleophile" evidence="9">
    <location>
        <position position="208"/>
    </location>
</feature>
<evidence type="ECO:0000256" key="10">
    <source>
        <dbReference type="SAM" id="SignalP"/>
    </source>
</evidence>
<dbReference type="PROSITE" id="PS51257">
    <property type="entry name" value="PROKAR_LIPOPROTEIN"/>
    <property type="match status" value="1"/>
</dbReference>
<dbReference type="UniPathway" id="UPA00219"/>
<evidence type="ECO:0000313" key="12">
    <source>
        <dbReference type="EMBL" id="OQW51398.1"/>
    </source>
</evidence>
<keyword evidence="5" id="KW-0378">Hydrolase</keyword>
<evidence type="ECO:0000256" key="7">
    <source>
        <dbReference type="ARBA" id="ARBA00022984"/>
    </source>
</evidence>
<keyword evidence="8 9" id="KW-0961">Cell wall biogenesis/degradation</keyword>
<feature type="chain" id="PRO_5012484492" description="L,D-TPase catalytic domain-containing protein" evidence="10">
    <location>
        <begin position="24"/>
        <end position="242"/>
    </location>
</feature>
<dbReference type="STRING" id="1827387.A4S15_11245"/>
<organism evidence="12 13">
    <name type="scientific">Candidatus Raskinella chloraquaticus</name>
    <dbReference type="NCBI Taxonomy" id="1951219"/>
    <lineage>
        <taxon>Bacteria</taxon>
        <taxon>Pseudomonadati</taxon>
        <taxon>Pseudomonadota</taxon>
        <taxon>Alphaproteobacteria</taxon>
        <taxon>Hyphomicrobiales</taxon>
        <taxon>Phreatobacteraceae</taxon>
        <taxon>Candidatus Raskinella</taxon>
    </lineage>
</organism>
<feature type="signal peptide" evidence="10">
    <location>
        <begin position="1"/>
        <end position="23"/>
    </location>
</feature>
<proteinExistence type="inferred from homology"/>
<evidence type="ECO:0000259" key="11">
    <source>
        <dbReference type="PROSITE" id="PS52029"/>
    </source>
</evidence>
<dbReference type="GO" id="GO:0008360">
    <property type="term" value="P:regulation of cell shape"/>
    <property type="evidence" value="ECO:0007669"/>
    <property type="project" value="UniProtKB-UniRule"/>
</dbReference>
<dbReference type="Pfam" id="PF03734">
    <property type="entry name" value="YkuD"/>
    <property type="match status" value="1"/>
</dbReference>
<gene>
    <name evidence="12" type="ORF">A4S15_11245</name>
</gene>
<feature type="active site" description="Proton donor/acceptor" evidence="9">
    <location>
        <position position="192"/>
    </location>
</feature>
<dbReference type="GO" id="GO:0016757">
    <property type="term" value="F:glycosyltransferase activity"/>
    <property type="evidence" value="ECO:0007669"/>
    <property type="project" value="UniProtKB-KW"/>
</dbReference>
<keyword evidence="4" id="KW-0808">Transferase</keyword>
<evidence type="ECO:0000256" key="5">
    <source>
        <dbReference type="ARBA" id="ARBA00022801"/>
    </source>
</evidence>
<evidence type="ECO:0000256" key="8">
    <source>
        <dbReference type="ARBA" id="ARBA00023316"/>
    </source>
</evidence>
<keyword evidence="7 9" id="KW-0573">Peptidoglycan synthesis</keyword>
<evidence type="ECO:0000256" key="4">
    <source>
        <dbReference type="ARBA" id="ARBA00022679"/>
    </source>
</evidence>
<evidence type="ECO:0000256" key="3">
    <source>
        <dbReference type="ARBA" id="ARBA00022676"/>
    </source>
</evidence>
<evidence type="ECO:0000256" key="1">
    <source>
        <dbReference type="ARBA" id="ARBA00004752"/>
    </source>
</evidence>
<comment type="pathway">
    <text evidence="1 9">Cell wall biogenesis; peptidoglycan biosynthesis.</text>
</comment>
<dbReference type="InterPro" id="IPR038063">
    <property type="entry name" value="Transpep_catalytic_dom"/>
</dbReference>
<evidence type="ECO:0000256" key="2">
    <source>
        <dbReference type="ARBA" id="ARBA00005992"/>
    </source>
</evidence>
<comment type="caution">
    <text evidence="12">The sequence shown here is derived from an EMBL/GenBank/DDBJ whole genome shotgun (WGS) entry which is preliminary data.</text>
</comment>
<dbReference type="CDD" id="cd16913">
    <property type="entry name" value="YkuD_like"/>
    <property type="match status" value="1"/>
</dbReference>
<dbReference type="PROSITE" id="PS52029">
    <property type="entry name" value="LD_TPASE"/>
    <property type="match status" value="1"/>
</dbReference>
<dbReference type="GO" id="GO:0018104">
    <property type="term" value="P:peptidoglycan-protein cross-linking"/>
    <property type="evidence" value="ECO:0007669"/>
    <property type="project" value="TreeGrafter"/>
</dbReference>
<reference evidence="12 13" key="1">
    <citation type="journal article" date="2017" name="Water Res.">
        <title>Comammox in drinking water systems.</title>
        <authorList>
            <person name="Wang Y."/>
            <person name="Ma L."/>
            <person name="Mao Y."/>
            <person name="Jiang X."/>
            <person name="Xia Y."/>
            <person name="Yu K."/>
            <person name="Li B."/>
            <person name="Zhang T."/>
        </authorList>
    </citation>
    <scope>NUCLEOTIDE SEQUENCE [LARGE SCALE GENOMIC DNA]</scope>
    <source>
        <strain evidence="12">SG_bin8</strain>
    </source>
</reference>
<keyword evidence="10" id="KW-0732">Signal</keyword>
<dbReference type="AlphaFoldDB" id="A0A1W9HVG2"/>
<dbReference type="Gene3D" id="2.40.440.10">
    <property type="entry name" value="L,D-transpeptidase catalytic domain-like"/>
    <property type="match status" value="1"/>
</dbReference>
<dbReference type="Proteomes" id="UP000192872">
    <property type="component" value="Unassembled WGS sequence"/>
</dbReference>
<dbReference type="InterPro" id="IPR050979">
    <property type="entry name" value="LD-transpeptidase"/>
</dbReference>
<dbReference type="RefSeq" id="WP_376802450.1">
    <property type="nucleotide sequence ID" value="NZ_DBNB01000015.1"/>
</dbReference>
<evidence type="ECO:0000256" key="9">
    <source>
        <dbReference type="PROSITE-ProRule" id="PRU01373"/>
    </source>
</evidence>
<keyword evidence="3" id="KW-0328">Glycosyltransferase</keyword>
<comment type="similarity">
    <text evidence="2">Belongs to the YkuD family.</text>
</comment>
<dbReference type="GO" id="GO:0071972">
    <property type="term" value="F:peptidoglycan L,D-transpeptidase activity"/>
    <property type="evidence" value="ECO:0007669"/>
    <property type="project" value="TreeGrafter"/>
</dbReference>
<dbReference type="GO" id="GO:0071555">
    <property type="term" value="P:cell wall organization"/>
    <property type="evidence" value="ECO:0007669"/>
    <property type="project" value="UniProtKB-UniRule"/>
</dbReference>
<dbReference type="GO" id="GO:0005576">
    <property type="term" value="C:extracellular region"/>
    <property type="evidence" value="ECO:0007669"/>
    <property type="project" value="TreeGrafter"/>
</dbReference>
<evidence type="ECO:0000256" key="6">
    <source>
        <dbReference type="ARBA" id="ARBA00022960"/>
    </source>
</evidence>
<evidence type="ECO:0000313" key="13">
    <source>
        <dbReference type="Proteomes" id="UP000192872"/>
    </source>
</evidence>
<keyword evidence="6 9" id="KW-0133">Cell shape</keyword>
<dbReference type="PANTHER" id="PTHR30582:SF24">
    <property type="entry name" value="L,D-TRANSPEPTIDASE ERFK_SRFK-RELATED"/>
    <property type="match status" value="1"/>
</dbReference>
<dbReference type="PANTHER" id="PTHR30582">
    <property type="entry name" value="L,D-TRANSPEPTIDASE"/>
    <property type="match status" value="1"/>
</dbReference>
<accession>A0A1W9HVG2</accession>
<protein>
    <recommendedName>
        <fullName evidence="11">L,D-TPase catalytic domain-containing protein</fullName>
    </recommendedName>
</protein>
<dbReference type="InterPro" id="IPR005490">
    <property type="entry name" value="LD_TPept_cat_dom"/>
</dbReference>
<dbReference type="SUPFAM" id="SSF141523">
    <property type="entry name" value="L,D-transpeptidase catalytic domain-like"/>
    <property type="match status" value="1"/>
</dbReference>
<feature type="domain" description="L,D-TPase catalytic" evidence="11">
    <location>
        <begin position="95"/>
        <end position="232"/>
    </location>
</feature>
<name>A0A1W9HVG2_9HYPH</name>
<dbReference type="EMBL" id="LWDL01000019">
    <property type="protein sequence ID" value="OQW51398.1"/>
    <property type="molecule type" value="Genomic_DNA"/>
</dbReference>